<dbReference type="SMART" id="SM00241">
    <property type="entry name" value="ZP"/>
    <property type="match status" value="1"/>
</dbReference>
<dbReference type="AlphaFoldDB" id="A0A0C2FJF5"/>
<dbReference type="OrthoDB" id="5799179at2759"/>
<organism evidence="4 5">
    <name type="scientific">Ancylostoma duodenale</name>
    <dbReference type="NCBI Taxonomy" id="51022"/>
    <lineage>
        <taxon>Eukaryota</taxon>
        <taxon>Metazoa</taxon>
        <taxon>Ecdysozoa</taxon>
        <taxon>Nematoda</taxon>
        <taxon>Chromadorea</taxon>
        <taxon>Rhabditida</taxon>
        <taxon>Rhabditina</taxon>
        <taxon>Rhabditomorpha</taxon>
        <taxon>Strongyloidea</taxon>
        <taxon>Ancylostomatidae</taxon>
        <taxon>Ancylostomatinae</taxon>
        <taxon>Ancylostoma</taxon>
    </lineage>
</organism>
<dbReference type="InterPro" id="IPR001507">
    <property type="entry name" value="ZP_dom"/>
</dbReference>
<dbReference type="PANTHER" id="PTHR47327:SF4">
    <property type="entry name" value="APPLE DOMAIN-CONTAINING PROTEIN-RELATED"/>
    <property type="match status" value="1"/>
</dbReference>
<evidence type="ECO:0000313" key="4">
    <source>
        <dbReference type="EMBL" id="KIH48750.1"/>
    </source>
</evidence>
<protein>
    <submittedName>
        <fullName evidence="4">Zona pellucida-like domain protein</fullName>
    </submittedName>
</protein>
<reference evidence="4 5" key="1">
    <citation type="submission" date="2013-12" db="EMBL/GenBank/DDBJ databases">
        <title>Draft genome of the parsitic nematode Ancylostoma duodenale.</title>
        <authorList>
            <person name="Mitreva M."/>
        </authorList>
    </citation>
    <scope>NUCLEOTIDE SEQUENCE [LARGE SCALE GENOMIC DNA]</scope>
    <source>
        <strain evidence="4 5">Zhejiang</strain>
    </source>
</reference>
<proteinExistence type="predicted"/>
<evidence type="ECO:0000256" key="1">
    <source>
        <dbReference type="ARBA" id="ARBA00023157"/>
    </source>
</evidence>
<evidence type="ECO:0000256" key="2">
    <source>
        <dbReference type="SAM" id="MobiDB-lite"/>
    </source>
</evidence>
<sequence>MRPITLDGMEDSTSAPGEKSGEKAELVKDEQDFRHKRQVESRDCGLIDMLNGTYKTTVVIQTNNLGIPGLVTSMDQLYEVSCDYSSMLGGKVQAGYNMTVVGPEANLIQPRGKIELGNPVFMQLVSGEGEQPVVQAKLGDILELRWEIMAMDDELDFFVKDCFAEPGVGPKAEEKLQLIEGGCPTPAVAQKLIPGPIEVQSSAVKVARMQAFRFDSSSSIRVTCELEICKGDCTPVRKLFFF</sequence>
<dbReference type="GO" id="GO:0009653">
    <property type="term" value="P:anatomical structure morphogenesis"/>
    <property type="evidence" value="ECO:0007669"/>
    <property type="project" value="TreeGrafter"/>
</dbReference>
<keyword evidence="5" id="KW-1185">Reference proteome</keyword>
<feature type="region of interest" description="Disordered" evidence="2">
    <location>
        <begin position="1"/>
        <end position="34"/>
    </location>
</feature>
<dbReference type="InterPro" id="IPR042235">
    <property type="entry name" value="ZP-C_dom"/>
</dbReference>
<dbReference type="Gene3D" id="2.60.40.4100">
    <property type="entry name" value="Zona pellucida, ZP-C domain"/>
    <property type="match status" value="1"/>
</dbReference>
<dbReference type="InterPro" id="IPR052774">
    <property type="entry name" value="Celegans_DevNeuronal_Protein"/>
</dbReference>
<dbReference type="InterPro" id="IPR055355">
    <property type="entry name" value="ZP-C"/>
</dbReference>
<dbReference type="PROSITE" id="PS51034">
    <property type="entry name" value="ZP_2"/>
    <property type="match status" value="1"/>
</dbReference>
<dbReference type="Pfam" id="PF00100">
    <property type="entry name" value="Zona_pellucida"/>
    <property type="match status" value="1"/>
</dbReference>
<evidence type="ECO:0000313" key="5">
    <source>
        <dbReference type="Proteomes" id="UP000054047"/>
    </source>
</evidence>
<dbReference type="EMBL" id="KN757244">
    <property type="protein sequence ID" value="KIH48750.1"/>
    <property type="molecule type" value="Genomic_DNA"/>
</dbReference>
<dbReference type="PANTHER" id="PTHR47327">
    <property type="entry name" value="FI18240P1-RELATED"/>
    <property type="match status" value="1"/>
</dbReference>
<dbReference type="Proteomes" id="UP000054047">
    <property type="component" value="Unassembled WGS sequence"/>
</dbReference>
<feature type="domain" description="ZP" evidence="3">
    <location>
        <begin position="1"/>
        <end position="242"/>
    </location>
</feature>
<name>A0A0C2FJF5_9BILA</name>
<accession>A0A0C2FJF5</accession>
<feature type="compositionally biased region" description="Basic and acidic residues" evidence="2">
    <location>
        <begin position="19"/>
        <end position="34"/>
    </location>
</feature>
<gene>
    <name evidence="4" type="ORF">ANCDUO_21177</name>
</gene>
<keyword evidence="1" id="KW-1015">Disulfide bond</keyword>
<evidence type="ECO:0000259" key="3">
    <source>
        <dbReference type="PROSITE" id="PS51034"/>
    </source>
</evidence>